<dbReference type="EMBL" id="UFVQ01000003">
    <property type="protein sequence ID" value="STC92771.1"/>
    <property type="molecule type" value="Genomic_DNA"/>
</dbReference>
<sequence length="94" mass="11004">MIFYVVRVFFVLFYIKKNCYFVLIKDIGFIFIQSKAKKMENNQVKLLKALAKSIRAEKKDRTKILTSLQSAKILTKNENFTGTYSNLKRVVSTK</sequence>
<proteinExistence type="predicted"/>
<reference evidence="1 2" key="1">
    <citation type="submission" date="2018-06" db="EMBL/GenBank/DDBJ databases">
        <authorList>
            <consortium name="Pathogen Informatics"/>
            <person name="Doyle S."/>
        </authorList>
    </citation>
    <scope>NUCLEOTIDE SEQUENCE [LARGE SCALE GENOMIC DNA]</scope>
    <source>
        <strain evidence="1 2">NCTC13533</strain>
    </source>
</reference>
<dbReference type="Proteomes" id="UP000255224">
    <property type="component" value="Unassembled WGS sequence"/>
</dbReference>
<accession>A0A1M7HTZ5</accession>
<gene>
    <name evidence="1" type="ORF">NCTC13533_00533</name>
</gene>
<evidence type="ECO:0000313" key="2">
    <source>
        <dbReference type="Proteomes" id="UP000255224"/>
    </source>
</evidence>
<accession>A0A376DP15</accession>
<protein>
    <submittedName>
        <fullName evidence="1">Uncharacterized protein</fullName>
    </submittedName>
</protein>
<name>A0A1M7HTZ5_CHRCU</name>
<evidence type="ECO:0000313" key="1">
    <source>
        <dbReference type="EMBL" id="STC92771.1"/>
    </source>
</evidence>
<dbReference type="AlphaFoldDB" id="A0A1M7HTZ5"/>
<organism evidence="1 2">
    <name type="scientific">Chryseobacterium carnipullorum</name>
    <dbReference type="NCBI Taxonomy" id="1124835"/>
    <lineage>
        <taxon>Bacteria</taxon>
        <taxon>Pseudomonadati</taxon>
        <taxon>Bacteroidota</taxon>
        <taxon>Flavobacteriia</taxon>
        <taxon>Flavobacteriales</taxon>
        <taxon>Weeksellaceae</taxon>
        <taxon>Chryseobacterium group</taxon>
        <taxon>Chryseobacterium</taxon>
    </lineage>
</organism>